<reference evidence="1" key="1">
    <citation type="submission" date="2024-05" db="EMBL/GenBank/DDBJ databases">
        <title>Isolation and characterization of Sporomusa carbonis sp. nov., a carboxydotrophic hydrogenogen in the genus of Sporomusa isolated from a charcoal burning pile.</title>
        <authorList>
            <person name="Boeer T."/>
            <person name="Rosenbaum F."/>
            <person name="Eysell L."/>
            <person name="Mueller V."/>
            <person name="Daniel R."/>
            <person name="Poehlein A."/>
        </authorList>
    </citation>
    <scope>NUCLEOTIDE SEQUENCE [LARGE SCALE GENOMIC DNA]</scope>
    <source>
        <strain evidence="1">DSM 10669</strain>
    </source>
</reference>
<dbReference type="EMBL" id="CP155573">
    <property type="protein sequence ID" value="XFO67174.1"/>
    <property type="molecule type" value="Genomic_DNA"/>
</dbReference>
<evidence type="ECO:0008006" key="3">
    <source>
        <dbReference type="Google" id="ProtNLM"/>
    </source>
</evidence>
<gene>
    <name evidence="1" type="ORF">SPSIL_033630</name>
</gene>
<name>A0ABZ3INE3_9FIRM</name>
<protein>
    <recommendedName>
        <fullName evidence="3">DUF2922 domain-containing protein</fullName>
    </recommendedName>
</protein>
<evidence type="ECO:0000313" key="2">
    <source>
        <dbReference type="Proteomes" id="UP000216752"/>
    </source>
</evidence>
<proteinExistence type="predicted"/>
<dbReference type="Pfam" id="PF11148">
    <property type="entry name" value="DUF2922"/>
    <property type="match status" value="1"/>
</dbReference>
<dbReference type="InterPro" id="IPR021321">
    <property type="entry name" value="DUF2922"/>
</dbReference>
<keyword evidence="2" id="KW-1185">Reference proteome</keyword>
<accession>A0ABZ3INE3</accession>
<dbReference type="RefSeq" id="WP_094603561.1">
    <property type="nucleotide sequence ID" value="NZ_CP155573.1"/>
</dbReference>
<organism evidence="1 2">
    <name type="scientific">Sporomusa silvacetica DSM 10669</name>
    <dbReference type="NCBI Taxonomy" id="1123289"/>
    <lineage>
        <taxon>Bacteria</taxon>
        <taxon>Bacillati</taxon>
        <taxon>Bacillota</taxon>
        <taxon>Negativicutes</taxon>
        <taxon>Selenomonadales</taxon>
        <taxon>Sporomusaceae</taxon>
        <taxon>Sporomusa</taxon>
    </lineage>
</organism>
<evidence type="ECO:0000313" key="1">
    <source>
        <dbReference type="EMBL" id="XFO67174.1"/>
    </source>
</evidence>
<dbReference type="Proteomes" id="UP000216752">
    <property type="component" value="Chromosome"/>
</dbReference>
<sequence>MADTNTKTLEMVFTTAGAKEVTVAVKDPKDGLTLAAVQAVMATIIAKNVFSSTSGDLVTAKEAQIRQLAITELT</sequence>